<proteinExistence type="predicted"/>
<reference evidence="3 5" key="2">
    <citation type="submission" date="2018-06" db="EMBL/GenBank/DDBJ databases">
        <authorList>
            <consortium name="Pathogen Informatics"/>
            <person name="Doyle S."/>
        </authorList>
    </citation>
    <scope>NUCLEOTIDE SEQUENCE [LARGE SCALE GENOMIC DNA]</scope>
    <source>
        <strain evidence="3 5">NCTC12376</strain>
    </source>
</reference>
<evidence type="ECO:0000256" key="1">
    <source>
        <dbReference type="SAM" id="Phobius"/>
    </source>
</evidence>
<keyword evidence="1" id="KW-0812">Transmembrane</keyword>
<evidence type="ECO:0000313" key="5">
    <source>
        <dbReference type="Proteomes" id="UP000254230"/>
    </source>
</evidence>
<dbReference type="Proteomes" id="UP000254230">
    <property type="component" value="Unassembled WGS sequence"/>
</dbReference>
<gene>
    <name evidence="2" type="ORF">Lqua_0711</name>
    <name evidence="3" type="ORF">NCTC12376_00174</name>
</gene>
<keyword evidence="1" id="KW-0472">Membrane</keyword>
<evidence type="ECO:0000313" key="4">
    <source>
        <dbReference type="Proteomes" id="UP000054639"/>
    </source>
</evidence>
<dbReference type="EMBL" id="LNYR01000006">
    <property type="protein sequence ID" value="KTD52878.1"/>
    <property type="molecule type" value="Genomic_DNA"/>
</dbReference>
<accession>A0A378KP81</accession>
<reference evidence="2 4" key="1">
    <citation type="submission" date="2015-11" db="EMBL/GenBank/DDBJ databases">
        <title>Genomic analysis of 38 Legionella species identifies large and diverse effector repertoires.</title>
        <authorList>
            <person name="Burstein D."/>
            <person name="Amaro F."/>
            <person name="Zusman T."/>
            <person name="Lifshitz Z."/>
            <person name="Cohen O."/>
            <person name="Gilbert J.A."/>
            <person name="Pupko T."/>
            <person name="Shuman H.A."/>
            <person name="Segal G."/>
        </authorList>
    </citation>
    <scope>NUCLEOTIDE SEQUENCE [LARGE SCALE GENOMIC DNA]</scope>
    <source>
        <strain evidence="2 4">ATCC 49507</strain>
    </source>
</reference>
<evidence type="ECO:0000313" key="3">
    <source>
        <dbReference type="EMBL" id="STY16392.1"/>
    </source>
</evidence>
<sequence length="415" mass="46639">MTDTQSSKGKIILILISIVVFLIFLINYILTYLANLFIANTIVPQFNNQKGAVTFYAHVRLFPSIKLSINNFEFNQNNKSIIKIDEVSVKISFWQLFNKKLHISKLSINDGFINLYNIPQIKWKENTKTAEPEEKKPEPRKEIITTQETTTQEASFFSLDKIELTNLQINYSPSQTSQPIYLNSIQYDNSLTNNSEHVVTISGSWWDEPINATVTLKLNSSYPMLMAHINFARNELFLTTNTIANSFQMQTHIAIKNPEIIAQLISIPKMHLPTQINATLNAEKHQLSIAPIQIVFPTATLHATITLAGESPINMQMTLPNDLLTDLSGNMIYEACPLPQVMTMLLKGINTEVTITTPQSSIIGMEKTLIKIDGLGIQFEGNSLPSALKKNMQTCFDYNLPDASKVMDTLLGPPS</sequence>
<dbReference type="STRING" id="45072.Lqua_0711"/>
<dbReference type="EMBL" id="UGOW01000001">
    <property type="protein sequence ID" value="STY16392.1"/>
    <property type="molecule type" value="Genomic_DNA"/>
</dbReference>
<name>A0A378KP81_9GAMM</name>
<organism evidence="3 5">
    <name type="scientific">Legionella quateirensis</name>
    <dbReference type="NCBI Taxonomy" id="45072"/>
    <lineage>
        <taxon>Bacteria</taxon>
        <taxon>Pseudomonadati</taxon>
        <taxon>Pseudomonadota</taxon>
        <taxon>Gammaproteobacteria</taxon>
        <taxon>Legionellales</taxon>
        <taxon>Legionellaceae</taxon>
        <taxon>Legionella</taxon>
    </lineage>
</organism>
<evidence type="ECO:0000313" key="2">
    <source>
        <dbReference type="EMBL" id="KTD52878.1"/>
    </source>
</evidence>
<keyword evidence="4" id="KW-1185">Reference proteome</keyword>
<dbReference type="Proteomes" id="UP000054639">
    <property type="component" value="Unassembled WGS sequence"/>
</dbReference>
<protein>
    <submittedName>
        <fullName evidence="3">Uncharacterized protein involved in outer membrane biogenesis</fullName>
    </submittedName>
</protein>
<keyword evidence="1" id="KW-1133">Transmembrane helix</keyword>
<dbReference type="AlphaFoldDB" id="A0A378KP81"/>
<feature type="transmembrane region" description="Helical" evidence="1">
    <location>
        <begin position="12"/>
        <end position="38"/>
    </location>
</feature>
<dbReference type="OrthoDB" id="5657149at2"/>
<dbReference type="RefSeq" id="WP_058472903.1">
    <property type="nucleotide sequence ID" value="NZ_CAAAIL010000007.1"/>
</dbReference>